<proteinExistence type="predicted"/>
<keyword evidence="1" id="KW-0732">Signal</keyword>
<organism evidence="2 3">
    <name type="scientific">Diplodia seriata</name>
    <dbReference type="NCBI Taxonomy" id="420778"/>
    <lineage>
        <taxon>Eukaryota</taxon>
        <taxon>Fungi</taxon>
        <taxon>Dikarya</taxon>
        <taxon>Ascomycota</taxon>
        <taxon>Pezizomycotina</taxon>
        <taxon>Dothideomycetes</taxon>
        <taxon>Dothideomycetes incertae sedis</taxon>
        <taxon>Botryosphaeriales</taxon>
        <taxon>Botryosphaeriaceae</taxon>
        <taxon>Diplodia</taxon>
    </lineage>
</organism>
<sequence length="142" mass="15619">MSGIEVAGLVLGAFPLLICAIDSTKQVSKLAELLVPLIPDDEESLLSELLAQPGCAVWKRPDLIKRLDKRLPSIRDEYLETMVALNDALEDLGEELGFTKKRFKDILLLEGGTHSTHEFSTRTEKGSIRNASISSLNSKAKQ</sequence>
<dbReference type="EMBL" id="LAQI01000032">
    <property type="protein sequence ID" value="KKY26420.1"/>
    <property type="molecule type" value="Genomic_DNA"/>
</dbReference>
<evidence type="ECO:0000313" key="2">
    <source>
        <dbReference type="EMBL" id="KKY26420.1"/>
    </source>
</evidence>
<dbReference type="Proteomes" id="UP000034182">
    <property type="component" value="Unassembled WGS sequence"/>
</dbReference>
<feature type="signal peptide" evidence="1">
    <location>
        <begin position="1"/>
        <end position="20"/>
    </location>
</feature>
<feature type="chain" id="PRO_5002545138" evidence="1">
    <location>
        <begin position="21"/>
        <end position="142"/>
    </location>
</feature>
<name>A0A0G2HD27_9PEZI</name>
<reference evidence="2 3" key="1">
    <citation type="submission" date="2015-03" db="EMBL/GenBank/DDBJ databases">
        <authorList>
            <person name="Morales-Cruz A."/>
            <person name="Amrine K.C."/>
            <person name="Cantu D."/>
        </authorList>
    </citation>
    <scope>NUCLEOTIDE SEQUENCE [LARGE SCALE GENOMIC DNA]</scope>
    <source>
        <strain evidence="2">DS831</strain>
    </source>
</reference>
<evidence type="ECO:0000256" key="1">
    <source>
        <dbReference type="SAM" id="SignalP"/>
    </source>
</evidence>
<reference evidence="2 3" key="2">
    <citation type="submission" date="2015-05" db="EMBL/GenBank/DDBJ databases">
        <title>Distinctive expansion of gene families associated with plant cell wall degradation and secondary metabolism in the genomes of grapevine trunk pathogens.</title>
        <authorList>
            <person name="Lawrence D.P."/>
            <person name="Travadon R."/>
            <person name="Rolshausen P.E."/>
            <person name="Baumgartner K."/>
        </authorList>
    </citation>
    <scope>NUCLEOTIDE SEQUENCE [LARGE SCALE GENOMIC DNA]</scope>
    <source>
        <strain evidence="2">DS831</strain>
    </source>
</reference>
<protein>
    <submittedName>
        <fullName evidence="2">Uncharacterized protein</fullName>
    </submittedName>
</protein>
<dbReference type="AlphaFoldDB" id="A0A0G2HD27"/>
<comment type="caution">
    <text evidence="2">The sequence shown here is derived from an EMBL/GenBank/DDBJ whole genome shotgun (WGS) entry which is preliminary data.</text>
</comment>
<evidence type="ECO:0000313" key="3">
    <source>
        <dbReference type="Proteomes" id="UP000034182"/>
    </source>
</evidence>
<gene>
    <name evidence="2" type="ORF">UCDDS831_g01495</name>
</gene>
<accession>A0A0G2HD27</accession>